<sequence>MHEFSGDHDKHAIAVLAATAAVADAAVAAAQAAADVVRLTSALSGGGAKNHPAAYVSGSGSGIREELAPVKIQSAVRGRLAQARAIGGRSHVSEFHHSTSKSSNFHNPGPATLEKFEHSIRSKSRKHDQPSLLRKSSSRSNGRAVSDHDKTDSGSPSESQLDERSGNLRSSSVRNTTTDDKKSDRILEINTGKPPHITPKRRNLFHSSDRVIASDHYSHSFTTSKDSTTHHTLPSPSSYEVQPLTPLKLSNNDVEEGSFCTANNSRQLYSASSKGASSRRGPFMPSKSDGSRSFLSGYSDYPKYMACTES</sequence>
<organism evidence="2 3">
    <name type="scientific">Ficus carica</name>
    <name type="common">Common fig</name>
    <dbReference type="NCBI Taxonomy" id="3494"/>
    <lineage>
        <taxon>Eukaryota</taxon>
        <taxon>Viridiplantae</taxon>
        <taxon>Streptophyta</taxon>
        <taxon>Embryophyta</taxon>
        <taxon>Tracheophyta</taxon>
        <taxon>Spermatophyta</taxon>
        <taxon>Magnoliopsida</taxon>
        <taxon>eudicotyledons</taxon>
        <taxon>Gunneridae</taxon>
        <taxon>Pentapetalae</taxon>
        <taxon>rosids</taxon>
        <taxon>fabids</taxon>
        <taxon>Rosales</taxon>
        <taxon>Moraceae</taxon>
        <taxon>Ficeae</taxon>
        <taxon>Ficus</taxon>
    </lineage>
</organism>
<feature type="region of interest" description="Disordered" evidence="1">
    <location>
        <begin position="88"/>
        <end position="203"/>
    </location>
</feature>
<feature type="region of interest" description="Disordered" evidence="1">
    <location>
        <begin position="265"/>
        <end position="296"/>
    </location>
</feature>
<dbReference type="Proteomes" id="UP001187192">
    <property type="component" value="Unassembled WGS sequence"/>
</dbReference>
<feature type="region of interest" description="Disordered" evidence="1">
    <location>
        <begin position="220"/>
        <end position="243"/>
    </location>
</feature>
<accession>A0AA88IXV1</accession>
<proteinExistence type="predicted"/>
<dbReference type="AlphaFoldDB" id="A0AA88IXV1"/>
<feature type="compositionally biased region" description="Basic and acidic residues" evidence="1">
    <location>
        <begin position="177"/>
        <end position="187"/>
    </location>
</feature>
<evidence type="ECO:0000256" key="1">
    <source>
        <dbReference type="SAM" id="MobiDB-lite"/>
    </source>
</evidence>
<name>A0AA88IXV1_FICCA</name>
<gene>
    <name evidence="2" type="ORF">TIFTF001_027043</name>
</gene>
<feature type="compositionally biased region" description="Polar residues" evidence="1">
    <location>
        <begin position="167"/>
        <end position="176"/>
    </location>
</feature>
<reference evidence="2" key="1">
    <citation type="submission" date="2023-07" db="EMBL/GenBank/DDBJ databases">
        <title>draft genome sequence of fig (Ficus carica).</title>
        <authorList>
            <person name="Takahashi T."/>
            <person name="Nishimura K."/>
        </authorList>
    </citation>
    <scope>NUCLEOTIDE SEQUENCE</scope>
</reference>
<comment type="caution">
    <text evidence="2">The sequence shown here is derived from an EMBL/GenBank/DDBJ whole genome shotgun (WGS) entry which is preliminary data.</text>
</comment>
<dbReference type="EMBL" id="BTGU01000074">
    <property type="protein sequence ID" value="GMN57934.1"/>
    <property type="molecule type" value="Genomic_DNA"/>
</dbReference>
<keyword evidence="3" id="KW-1185">Reference proteome</keyword>
<feature type="compositionally biased region" description="Low complexity" evidence="1">
    <location>
        <begin position="270"/>
        <end position="281"/>
    </location>
</feature>
<evidence type="ECO:0008006" key="4">
    <source>
        <dbReference type="Google" id="ProtNLM"/>
    </source>
</evidence>
<dbReference type="PROSITE" id="PS50096">
    <property type="entry name" value="IQ"/>
    <property type="match status" value="1"/>
</dbReference>
<feature type="compositionally biased region" description="Polar residues" evidence="1">
    <location>
        <begin position="134"/>
        <end position="143"/>
    </location>
</feature>
<protein>
    <recommendedName>
        <fullName evidence="4">DUF4005 domain-containing protein</fullName>
    </recommendedName>
</protein>
<evidence type="ECO:0000313" key="3">
    <source>
        <dbReference type="Proteomes" id="UP001187192"/>
    </source>
</evidence>
<evidence type="ECO:0000313" key="2">
    <source>
        <dbReference type="EMBL" id="GMN57934.1"/>
    </source>
</evidence>